<dbReference type="InterPro" id="IPR040377">
    <property type="entry name" value="Ssl2009-like"/>
</dbReference>
<dbReference type="GO" id="GO:0009535">
    <property type="term" value="C:chloroplast thylakoid membrane"/>
    <property type="evidence" value="ECO:0007669"/>
    <property type="project" value="TreeGrafter"/>
</dbReference>
<protein>
    <recommendedName>
        <fullName evidence="5">Inner membrane localized protein</fullName>
    </recommendedName>
</protein>
<dbReference type="STRING" id="85681.V4SLN5"/>
<evidence type="ECO:0000313" key="4">
    <source>
        <dbReference type="Proteomes" id="UP000030687"/>
    </source>
</evidence>
<dbReference type="KEGG" id="cic:CICLE_v10002493mg"/>
<keyword evidence="4" id="KW-1185">Reference proteome</keyword>
<evidence type="ECO:0000313" key="3">
    <source>
        <dbReference type="EMBL" id="ESR48648.1"/>
    </source>
</evidence>
<dbReference type="FunCoup" id="V4SLN5">
    <property type="interactions" value="1091"/>
</dbReference>
<dbReference type="PANTHER" id="PTHR34048">
    <property type="entry name" value="LOW-DENSITY RECEPTOR-LIKE PROTEIN"/>
    <property type="match status" value="1"/>
</dbReference>
<name>V4SLN5_CITCL</name>
<feature type="transmembrane region" description="Helical" evidence="2">
    <location>
        <begin position="40"/>
        <end position="58"/>
    </location>
</feature>
<dbReference type="Proteomes" id="UP000030687">
    <property type="component" value="Unassembled WGS sequence"/>
</dbReference>
<dbReference type="AlphaFoldDB" id="V4SLN5"/>
<dbReference type="InParanoid" id="V4SLN5"/>
<dbReference type="GO" id="GO:0009706">
    <property type="term" value="C:chloroplast inner membrane"/>
    <property type="evidence" value="ECO:0007669"/>
    <property type="project" value="TreeGrafter"/>
</dbReference>
<evidence type="ECO:0008006" key="5">
    <source>
        <dbReference type="Google" id="ProtNLM"/>
    </source>
</evidence>
<feature type="coiled-coil region" evidence="1">
    <location>
        <begin position="159"/>
        <end position="186"/>
    </location>
</feature>
<keyword evidence="2" id="KW-0472">Membrane</keyword>
<dbReference type="eggNOG" id="ENOG502S034">
    <property type="taxonomic scope" value="Eukaryota"/>
</dbReference>
<proteinExistence type="predicted"/>
<dbReference type="EMBL" id="KI536799">
    <property type="protein sequence ID" value="ESR48648.1"/>
    <property type="molecule type" value="Genomic_DNA"/>
</dbReference>
<sequence length="209" mass="22766">MLMNVRLTQGVCISAKPDFGTFLLVNCYCSYARRAYFQMTVNFSMIIVFATFLLGSFLKPLDLCLGSNTPANLSFSPNHQWKVQLSSSRRRPFKVHASNSEGGRANSAGFFVGGFVLGGIIVGTLGCVYAPQISKALAGAAADRKDLMRKLPKFIYDEEKALEKTRKILTEKIAQLNSAIDDVSAQLRTEDDDAPNGVAVNSGEVEANI</sequence>
<reference evidence="3 4" key="1">
    <citation type="submission" date="2013-10" db="EMBL/GenBank/DDBJ databases">
        <authorList>
            <consortium name="International Citrus Genome Consortium"/>
            <person name="Jenkins J."/>
            <person name="Schmutz J."/>
            <person name="Prochnik S."/>
            <person name="Rokhsar D."/>
            <person name="Gmitter F."/>
            <person name="Ollitrault P."/>
            <person name="Machado M."/>
            <person name="Talon M."/>
            <person name="Wincker P."/>
            <person name="Jaillon O."/>
            <person name="Morgante M."/>
        </authorList>
    </citation>
    <scope>NUCLEOTIDE SEQUENCE</scope>
    <source>
        <strain evidence="4">cv. Clemenules</strain>
    </source>
</reference>
<evidence type="ECO:0000256" key="1">
    <source>
        <dbReference type="SAM" id="Coils"/>
    </source>
</evidence>
<gene>
    <name evidence="3" type="ORF">CICLE_v10002493mg</name>
</gene>
<accession>V4SLN5</accession>
<dbReference type="Gramene" id="ESR48648">
    <property type="protein sequence ID" value="ESR48648"/>
    <property type="gene ID" value="CICLE_v10002493mg"/>
</dbReference>
<feature type="transmembrane region" description="Helical" evidence="2">
    <location>
        <begin position="108"/>
        <end position="130"/>
    </location>
</feature>
<dbReference type="PANTHER" id="PTHR34048:SF5">
    <property type="entry name" value="INNER MEMBRANE LOCALIZED PROTEIN"/>
    <property type="match status" value="1"/>
</dbReference>
<keyword evidence="1" id="KW-0175">Coiled coil</keyword>
<keyword evidence="2" id="KW-1133">Transmembrane helix</keyword>
<keyword evidence="2" id="KW-0812">Transmembrane</keyword>
<evidence type="ECO:0000256" key="2">
    <source>
        <dbReference type="SAM" id="Phobius"/>
    </source>
</evidence>
<organism evidence="3 4">
    <name type="scientific">Citrus clementina</name>
    <name type="common">Clementine</name>
    <name type="synonym">Citrus deliciosa x Citrus sinensis</name>
    <dbReference type="NCBI Taxonomy" id="85681"/>
    <lineage>
        <taxon>Eukaryota</taxon>
        <taxon>Viridiplantae</taxon>
        <taxon>Streptophyta</taxon>
        <taxon>Embryophyta</taxon>
        <taxon>Tracheophyta</taxon>
        <taxon>Spermatophyta</taxon>
        <taxon>Magnoliopsida</taxon>
        <taxon>eudicotyledons</taxon>
        <taxon>Gunneridae</taxon>
        <taxon>Pentapetalae</taxon>
        <taxon>rosids</taxon>
        <taxon>malvids</taxon>
        <taxon>Sapindales</taxon>
        <taxon>Rutaceae</taxon>
        <taxon>Aurantioideae</taxon>
        <taxon>Citrus</taxon>
    </lineage>
</organism>